<reference evidence="1" key="1">
    <citation type="submission" date="2016-10" db="EMBL/GenBank/DDBJ databases">
        <authorList>
            <person name="de Groot N.N."/>
        </authorList>
    </citation>
    <scope>NUCLEOTIDE SEQUENCE</scope>
</reference>
<organism evidence="1">
    <name type="scientific">hydrothermal vent metagenome</name>
    <dbReference type="NCBI Taxonomy" id="652676"/>
    <lineage>
        <taxon>unclassified sequences</taxon>
        <taxon>metagenomes</taxon>
        <taxon>ecological metagenomes</taxon>
    </lineage>
</organism>
<evidence type="ECO:0000313" key="1">
    <source>
        <dbReference type="EMBL" id="SFZ98923.1"/>
    </source>
</evidence>
<dbReference type="EMBL" id="FPKX01000067">
    <property type="protein sequence ID" value="SFZ98923.1"/>
    <property type="molecule type" value="Genomic_DNA"/>
</dbReference>
<dbReference type="AlphaFoldDB" id="A0A1W1EFY0"/>
<gene>
    <name evidence="1" type="ORF">MNB_SV-5-328</name>
</gene>
<name>A0A1W1EFY0_9ZZZZ</name>
<protein>
    <submittedName>
        <fullName evidence="1">Uncharacterized protein</fullName>
    </submittedName>
</protein>
<proteinExistence type="predicted"/>
<accession>A0A1W1EFY0</accession>
<sequence>MDNLETLKAKSMNLYLDYRSNVISENKYLEKIKELDEAIEEIEMNFSYSKATICDELSESLMEIQTK</sequence>